<evidence type="ECO:0000313" key="3">
    <source>
        <dbReference type="Proteomes" id="UP001211907"/>
    </source>
</evidence>
<dbReference type="SUPFAM" id="SSF53335">
    <property type="entry name" value="S-adenosyl-L-methionine-dependent methyltransferases"/>
    <property type="match status" value="1"/>
</dbReference>
<dbReference type="CDD" id="cd02440">
    <property type="entry name" value="AdoMet_MTases"/>
    <property type="match status" value="1"/>
</dbReference>
<reference evidence="2" key="1">
    <citation type="submission" date="2020-05" db="EMBL/GenBank/DDBJ databases">
        <title>Phylogenomic resolution of chytrid fungi.</title>
        <authorList>
            <person name="Stajich J.E."/>
            <person name="Amses K."/>
            <person name="Simmons R."/>
            <person name="Seto K."/>
            <person name="Myers J."/>
            <person name="Bonds A."/>
            <person name="Quandt C.A."/>
            <person name="Barry K."/>
            <person name="Liu P."/>
            <person name="Grigoriev I."/>
            <person name="Longcore J.E."/>
            <person name="James T.Y."/>
        </authorList>
    </citation>
    <scope>NUCLEOTIDE SEQUENCE</scope>
    <source>
        <strain evidence="2">JEL0513</strain>
    </source>
</reference>
<dbReference type="Proteomes" id="UP001211907">
    <property type="component" value="Unassembled WGS sequence"/>
</dbReference>
<dbReference type="InterPro" id="IPR025714">
    <property type="entry name" value="Methyltranfer_dom"/>
</dbReference>
<name>A0AAD5SMF8_9FUNG</name>
<feature type="non-terminal residue" evidence="2">
    <location>
        <position position="1"/>
    </location>
</feature>
<feature type="domain" description="Methyltransferase" evidence="1">
    <location>
        <begin position="10"/>
        <end position="114"/>
    </location>
</feature>
<gene>
    <name evidence="2" type="ORF">HK100_009320</name>
</gene>
<evidence type="ECO:0000313" key="2">
    <source>
        <dbReference type="EMBL" id="KAJ3084324.1"/>
    </source>
</evidence>
<sequence length="227" mass="24915">DIKPILKIGGAKVLDVGCAQGAWLHSVDASYPNVHYFGVDIAADAIKNARKANNITLTVGNVLEGLPYPDNTFDYVHQRNVLALGIKKIQCVRVIRELIRVAKPGAWIELVECDSVGKNLGPIGTALGNPVTTAIKDRGFDLYSGTNLMEYVEAQGLRATNIDLKTVSIPLNWGEGTIGRTHALSTRTALLALEDLMHQVLRITREEYKKLVNDAYEEWAESKSFIS</sequence>
<dbReference type="EMBL" id="JADGJH010004760">
    <property type="protein sequence ID" value="KAJ3084324.1"/>
    <property type="molecule type" value="Genomic_DNA"/>
</dbReference>
<dbReference type="PANTHER" id="PTHR43591:SF24">
    <property type="entry name" value="2-METHOXY-6-POLYPRENYL-1,4-BENZOQUINOL METHYLASE, MITOCHONDRIAL"/>
    <property type="match status" value="1"/>
</dbReference>
<dbReference type="AlphaFoldDB" id="A0AAD5SMF8"/>
<dbReference type="Pfam" id="PF13847">
    <property type="entry name" value="Methyltransf_31"/>
    <property type="match status" value="1"/>
</dbReference>
<protein>
    <recommendedName>
        <fullName evidence="1">Methyltransferase domain-containing protein</fullName>
    </recommendedName>
</protein>
<organism evidence="2 3">
    <name type="scientific">Physocladia obscura</name>
    <dbReference type="NCBI Taxonomy" id="109957"/>
    <lineage>
        <taxon>Eukaryota</taxon>
        <taxon>Fungi</taxon>
        <taxon>Fungi incertae sedis</taxon>
        <taxon>Chytridiomycota</taxon>
        <taxon>Chytridiomycota incertae sedis</taxon>
        <taxon>Chytridiomycetes</taxon>
        <taxon>Chytridiales</taxon>
        <taxon>Chytriomycetaceae</taxon>
        <taxon>Physocladia</taxon>
    </lineage>
</organism>
<keyword evidence="3" id="KW-1185">Reference proteome</keyword>
<dbReference type="Gene3D" id="3.40.50.150">
    <property type="entry name" value="Vaccinia Virus protein VP39"/>
    <property type="match status" value="1"/>
</dbReference>
<proteinExistence type="predicted"/>
<dbReference type="GO" id="GO:0008168">
    <property type="term" value="F:methyltransferase activity"/>
    <property type="evidence" value="ECO:0007669"/>
    <property type="project" value="TreeGrafter"/>
</dbReference>
<accession>A0AAD5SMF8</accession>
<dbReference type="InterPro" id="IPR029063">
    <property type="entry name" value="SAM-dependent_MTases_sf"/>
</dbReference>
<dbReference type="PANTHER" id="PTHR43591">
    <property type="entry name" value="METHYLTRANSFERASE"/>
    <property type="match status" value="1"/>
</dbReference>
<evidence type="ECO:0000259" key="1">
    <source>
        <dbReference type="Pfam" id="PF13847"/>
    </source>
</evidence>
<comment type="caution">
    <text evidence="2">The sequence shown here is derived from an EMBL/GenBank/DDBJ whole genome shotgun (WGS) entry which is preliminary data.</text>
</comment>